<feature type="compositionally biased region" description="Basic and acidic residues" evidence="1">
    <location>
        <begin position="565"/>
        <end position="591"/>
    </location>
</feature>
<evidence type="ECO:0000313" key="2">
    <source>
        <dbReference type="EnsemblMetazoa" id="CLYHEMP006307.1"/>
    </source>
</evidence>
<feature type="compositionally biased region" description="Polar residues" evidence="1">
    <location>
        <begin position="113"/>
        <end position="123"/>
    </location>
</feature>
<feature type="region of interest" description="Disordered" evidence="1">
    <location>
        <begin position="480"/>
        <end position="534"/>
    </location>
</feature>
<feature type="compositionally biased region" description="Polar residues" evidence="1">
    <location>
        <begin position="178"/>
        <end position="200"/>
    </location>
</feature>
<feature type="compositionally biased region" description="Basic and acidic residues" evidence="1">
    <location>
        <begin position="128"/>
        <end position="139"/>
    </location>
</feature>
<feature type="compositionally biased region" description="Polar residues" evidence="1">
    <location>
        <begin position="216"/>
        <end position="226"/>
    </location>
</feature>
<dbReference type="AlphaFoldDB" id="A0A7M5U4V5"/>
<proteinExistence type="predicted"/>
<evidence type="ECO:0000313" key="3">
    <source>
        <dbReference type="Proteomes" id="UP000594262"/>
    </source>
</evidence>
<dbReference type="Proteomes" id="UP000594262">
    <property type="component" value="Unplaced"/>
</dbReference>
<organism evidence="2 3">
    <name type="scientific">Clytia hemisphaerica</name>
    <dbReference type="NCBI Taxonomy" id="252671"/>
    <lineage>
        <taxon>Eukaryota</taxon>
        <taxon>Metazoa</taxon>
        <taxon>Cnidaria</taxon>
        <taxon>Hydrozoa</taxon>
        <taxon>Hydroidolina</taxon>
        <taxon>Leptothecata</taxon>
        <taxon>Obeliida</taxon>
        <taxon>Clytiidae</taxon>
        <taxon>Clytia</taxon>
    </lineage>
</organism>
<dbReference type="RefSeq" id="XP_066920823.1">
    <property type="nucleotide sequence ID" value="XM_067064722.1"/>
</dbReference>
<protein>
    <submittedName>
        <fullName evidence="2">Uncharacterized protein</fullName>
    </submittedName>
</protein>
<sequence>MTHTKNINRVKMQSVVETPASYFNNSSTINLSNGEIVNYDDFDNYTMHSIQQKIIENSTNNAVPSKPSQSENPSEKRPLRIARQNTDMDAKDSNGQPFRARSNRYNHVKSRVDSNLQNLNIRSRSFIKKQDNEQRKQDTELNNSSPSIIGPPPPPKGYPKEKESRVQTGVVWRKTMIVPNNNNNRSMSASPNVQHTSPKDPSNLPIPSDSLPYRSRSASTNDAPTSSLLPTDFTTYVNKSTTLIDSNKGVNDSIRLYRSYLSKKRTKLPDDDSFENKIKEYEDEKVFTHTFIPTNSRPPMPSLTKHQQQQYNQTTSQPLIQPIPPIQNRGFPPSRPISEHFTSSTDRRIKPIFFGDDSNELPKIQNRRPASEYHQHERYYHQDNPMNGYHQQNAARLSFSFPDPKPRSQIMVSENLQQNYKDTFDYLNKDYLKDNERRLSHSLDSVQKKVDLSNSLSRQASMVLERLQLQQKQREQEQRTREQLLQQEQMKREQQEQQKREQLLQQQKLKDEEDKRQRRLHDAQQNLKEQKLSEHQRIEEQYRLYEEQKQREKEQLQQKQMKMLEQQKAREEDQRQKQKLLNEEQQHKEQQIKLEDQYRLYEQQRTLKEQEHQQKQKLQEYNRTLQDQRIHQQKAFDPSENILRKAELSLAENIRFLQQLQTQALPPISKSANSQVKENPPNSNWSLPDTSNNNLNTIQPVTTKKSALKKTSNYSSSVPYLNYANSFFNNHIDQGSSSKKKKKSVQIALERNRMHFYTPDF</sequence>
<accession>A0A7M5U4V5</accession>
<dbReference type="PANTHER" id="PTHR23159:SF31">
    <property type="entry name" value="CENTROSOME-ASSOCIATED PROTEIN CEP250 ISOFORM X1"/>
    <property type="match status" value="1"/>
</dbReference>
<feature type="region of interest" description="Disordered" evidence="1">
    <location>
        <begin position="667"/>
        <end position="696"/>
    </location>
</feature>
<dbReference type="PANTHER" id="PTHR23159">
    <property type="entry name" value="CENTROSOMAL PROTEIN 2"/>
    <property type="match status" value="1"/>
</dbReference>
<feature type="region of interest" description="Disordered" evidence="1">
    <location>
        <begin position="553"/>
        <end position="591"/>
    </location>
</feature>
<name>A0A7M5U4V5_9CNID</name>
<dbReference type="GeneID" id="136808183"/>
<reference evidence="2" key="1">
    <citation type="submission" date="2021-01" db="UniProtKB">
        <authorList>
            <consortium name="EnsemblMetazoa"/>
        </authorList>
    </citation>
    <scope>IDENTIFICATION</scope>
</reference>
<evidence type="ECO:0000256" key="1">
    <source>
        <dbReference type="SAM" id="MobiDB-lite"/>
    </source>
</evidence>
<feature type="compositionally biased region" description="Basic and acidic residues" evidence="1">
    <location>
        <begin position="489"/>
        <end position="534"/>
    </location>
</feature>
<dbReference type="EnsemblMetazoa" id="CLYHEMT006307.1">
    <property type="protein sequence ID" value="CLYHEMP006307.1"/>
    <property type="gene ID" value="CLYHEMG006307"/>
</dbReference>
<feature type="region of interest" description="Disordered" evidence="1">
    <location>
        <begin position="57"/>
        <end position="226"/>
    </location>
</feature>
<keyword evidence="3" id="KW-1185">Reference proteome</keyword>
<feature type="compositionally biased region" description="Polar residues" evidence="1">
    <location>
        <begin position="57"/>
        <end position="72"/>
    </location>
</feature>